<accession>A0ABY9EC34</accession>
<gene>
    <name evidence="1" type="ORF">M8T91_10355</name>
</gene>
<dbReference type="Proteomes" id="UP001321520">
    <property type="component" value="Chromosome"/>
</dbReference>
<organism evidence="1 2">
    <name type="scientific">Microbulbifer spongiae</name>
    <dbReference type="NCBI Taxonomy" id="2944933"/>
    <lineage>
        <taxon>Bacteria</taxon>
        <taxon>Pseudomonadati</taxon>
        <taxon>Pseudomonadota</taxon>
        <taxon>Gammaproteobacteria</taxon>
        <taxon>Cellvibrionales</taxon>
        <taxon>Microbulbiferaceae</taxon>
        <taxon>Microbulbifer</taxon>
    </lineage>
</organism>
<name>A0ABY9EC34_9GAMM</name>
<evidence type="ECO:0000313" key="2">
    <source>
        <dbReference type="Proteomes" id="UP001321520"/>
    </source>
</evidence>
<dbReference type="Pfam" id="PF10963">
    <property type="entry name" value="Phage_TAC_10"/>
    <property type="match status" value="1"/>
</dbReference>
<dbReference type="RefSeq" id="WP_301414062.1">
    <property type="nucleotide sequence ID" value="NZ_CP098023.1"/>
</dbReference>
<dbReference type="EMBL" id="CP098023">
    <property type="protein sequence ID" value="WKD48336.1"/>
    <property type="molecule type" value="Genomic_DNA"/>
</dbReference>
<keyword evidence="2" id="KW-1185">Reference proteome</keyword>
<proteinExistence type="predicted"/>
<reference evidence="1 2" key="1">
    <citation type="submission" date="2022-05" db="EMBL/GenBank/DDBJ databases">
        <title>Microbulbifer sp. nov., isolated from sponge.</title>
        <authorList>
            <person name="Gao L."/>
        </authorList>
    </citation>
    <scope>NUCLEOTIDE SEQUENCE [LARGE SCALE GENOMIC DNA]</scope>
    <source>
        <strain evidence="1 2">MI-G</strain>
    </source>
</reference>
<sequence>MAAKTNHNQKNITLSACDNEFTFQVCREDYNKLINRLNPNNKTGPMHNFLVATVEAAHKDKLLALLAAQPGAEVALGSALVEEYTPDLDVVVKKS</sequence>
<evidence type="ECO:0000313" key="1">
    <source>
        <dbReference type="EMBL" id="WKD48336.1"/>
    </source>
</evidence>
<protein>
    <submittedName>
        <fullName evidence="1">Phage tail assembly chaperone</fullName>
    </submittedName>
</protein>
<dbReference type="InterPro" id="IPR024406">
    <property type="entry name" value="TAC-10"/>
</dbReference>